<dbReference type="Pfam" id="PF12146">
    <property type="entry name" value="Hydrolase_4"/>
    <property type="match status" value="1"/>
</dbReference>
<proteinExistence type="predicted"/>
<dbReference type="AlphaFoldDB" id="A0A3B9H3T6"/>
<dbReference type="PROSITE" id="PS51257">
    <property type="entry name" value="PROKAR_LIPOPROTEIN"/>
    <property type="match status" value="1"/>
</dbReference>
<name>A0A3B9H3T6_9PROT</name>
<evidence type="ECO:0000259" key="1">
    <source>
        <dbReference type="Pfam" id="PF12146"/>
    </source>
</evidence>
<dbReference type="Gene3D" id="3.40.50.1820">
    <property type="entry name" value="alpha/beta hydrolase"/>
    <property type="match status" value="1"/>
</dbReference>
<dbReference type="InterPro" id="IPR022742">
    <property type="entry name" value="Hydrolase_4"/>
</dbReference>
<gene>
    <name evidence="2" type="ORF">DCG58_19575</name>
</gene>
<sequence length="347" mass="38826">MVRGRCTARPETRHPFGLVRKLTVLAMIAVSACATPKVQEPLSMTQNVTPELQVDQNTFVSFDGAQLGLTYWEGQESEAAAGHVVVGLHGMNDYANAFHMAAPYWASNGVDVYAYDQRGFGRSPERGIWPDEELMREDLRTAVDLVRKRHPDSTITVVGISMGAAVAMSAFGSDRPPAADQFIASGPGLRGWGAMNVSYRTSLWLSAHIRPGWVVQPPRRFVRIEPSDNVEMLQRTWSDPLMMPTNRIDQVYGLVSLMERAHERAPDLPQGLPTLMSYGANDYVVPVRGVQRTAKVLPSHVRTVYYEKGYHMLLRDLQARTVHDDYLAFMLDPTGELPSRANEWPFR</sequence>
<dbReference type="SUPFAM" id="SSF53474">
    <property type="entry name" value="alpha/beta-Hydrolases"/>
    <property type="match status" value="1"/>
</dbReference>
<dbReference type="PANTHER" id="PTHR11614">
    <property type="entry name" value="PHOSPHOLIPASE-RELATED"/>
    <property type="match status" value="1"/>
</dbReference>
<dbReference type="InterPro" id="IPR051044">
    <property type="entry name" value="MAG_DAG_Lipase"/>
</dbReference>
<dbReference type="InterPro" id="IPR000073">
    <property type="entry name" value="AB_hydrolase_1"/>
</dbReference>
<keyword evidence="2" id="KW-0378">Hydrolase</keyword>
<evidence type="ECO:0000313" key="2">
    <source>
        <dbReference type="EMBL" id="HAE29365.1"/>
    </source>
</evidence>
<dbReference type="EMBL" id="DMAN01000445">
    <property type="protein sequence ID" value="HAE29365.1"/>
    <property type="molecule type" value="Genomic_DNA"/>
</dbReference>
<dbReference type="InterPro" id="IPR029058">
    <property type="entry name" value="AB_hydrolase_fold"/>
</dbReference>
<accession>A0A3B9H3T6</accession>
<dbReference type="Proteomes" id="UP000259610">
    <property type="component" value="Unassembled WGS sequence"/>
</dbReference>
<organism evidence="2 3">
    <name type="scientific">Hyphomonas adhaerens</name>
    <dbReference type="NCBI Taxonomy" id="81029"/>
    <lineage>
        <taxon>Bacteria</taxon>
        <taxon>Pseudomonadati</taxon>
        <taxon>Pseudomonadota</taxon>
        <taxon>Alphaproteobacteria</taxon>
        <taxon>Hyphomonadales</taxon>
        <taxon>Hyphomonadaceae</taxon>
        <taxon>Hyphomonas</taxon>
    </lineage>
</organism>
<evidence type="ECO:0000313" key="3">
    <source>
        <dbReference type="Proteomes" id="UP000259610"/>
    </source>
</evidence>
<reference evidence="2 3" key="1">
    <citation type="journal article" date="2018" name="Nat. Biotechnol.">
        <title>A standardized bacterial taxonomy based on genome phylogeny substantially revises the tree of life.</title>
        <authorList>
            <person name="Parks D.H."/>
            <person name="Chuvochina M."/>
            <person name="Waite D.W."/>
            <person name="Rinke C."/>
            <person name="Skarshewski A."/>
            <person name="Chaumeil P.A."/>
            <person name="Hugenholtz P."/>
        </authorList>
    </citation>
    <scope>NUCLEOTIDE SEQUENCE [LARGE SCALE GENOMIC DNA]</scope>
    <source>
        <strain evidence="2">UBA8733</strain>
    </source>
</reference>
<feature type="domain" description="Serine aminopeptidase S33" evidence="1">
    <location>
        <begin position="83"/>
        <end position="317"/>
    </location>
</feature>
<comment type="caution">
    <text evidence="2">The sequence shown here is derived from an EMBL/GenBank/DDBJ whole genome shotgun (WGS) entry which is preliminary data.</text>
</comment>
<dbReference type="GO" id="GO:0016787">
    <property type="term" value="F:hydrolase activity"/>
    <property type="evidence" value="ECO:0007669"/>
    <property type="project" value="UniProtKB-KW"/>
</dbReference>
<dbReference type="PRINTS" id="PR00111">
    <property type="entry name" value="ABHYDROLASE"/>
</dbReference>
<protein>
    <submittedName>
        <fullName evidence="2">Alpha/beta hydrolase</fullName>
    </submittedName>
</protein>